<sequence length="354" mass="38321">METQEVSALVFNELKQVSNNDECFDCGARNPQWASINNGIFICINCVGIHKGLGAHLSFVRSVNLDEWNERQLKCISVGGNSKLKEFFEIYDLDKETIDVKYSTKVADYYRKKLKACAIDHEYDAPLPEYSAGREQIDYEESDESSSLGLQLKEEMKEHENAGEQEEVKEAGAPKKEDKARASTLLSKMMTTSLQVKNKSVHIIGVGTKSAYNVAKAAVGGAATLGKKGYVAGKEGAVYVGKKGYEAGKIGYTAGKEGAVFVGKKGYEVGKDTYTKISENEKVKSIGGAVYSKTKGAAGVATSFLSSLVGKKKVAYVEDSGEHESGGANPPPAQKDEGADHLLPETSNIEEKKE</sequence>
<dbReference type="AlphaFoldDB" id="A0AAD1XF12"/>
<feature type="region of interest" description="Disordered" evidence="6">
    <location>
        <begin position="155"/>
        <end position="177"/>
    </location>
</feature>
<dbReference type="PANTHER" id="PTHR45686:SF4">
    <property type="entry name" value="ADP-RIBOSYLATION FACTOR GTPASE ACTIVATING PROTEIN 3, ISOFORM H"/>
    <property type="match status" value="1"/>
</dbReference>
<keyword evidence="2" id="KW-0479">Metal-binding</keyword>
<feature type="domain" description="Arf-GAP" evidence="7">
    <location>
        <begin position="8"/>
        <end position="114"/>
    </location>
</feature>
<evidence type="ECO:0000256" key="5">
    <source>
        <dbReference type="PROSITE-ProRule" id="PRU00288"/>
    </source>
</evidence>
<feature type="region of interest" description="Disordered" evidence="6">
    <location>
        <begin position="318"/>
        <end position="354"/>
    </location>
</feature>
<protein>
    <recommendedName>
        <fullName evidence="7">Arf-GAP domain-containing protein</fullName>
    </recommendedName>
</protein>
<dbReference type="EMBL" id="CAMPGE010013792">
    <property type="protein sequence ID" value="CAI2372505.1"/>
    <property type="molecule type" value="Genomic_DNA"/>
</dbReference>
<dbReference type="PROSITE" id="PS50115">
    <property type="entry name" value="ARFGAP"/>
    <property type="match status" value="1"/>
</dbReference>
<dbReference type="Pfam" id="PF01412">
    <property type="entry name" value="ArfGap"/>
    <property type="match status" value="1"/>
</dbReference>
<organism evidence="8 9">
    <name type="scientific">Euplotes crassus</name>
    <dbReference type="NCBI Taxonomy" id="5936"/>
    <lineage>
        <taxon>Eukaryota</taxon>
        <taxon>Sar</taxon>
        <taxon>Alveolata</taxon>
        <taxon>Ciliophora</taxon>
        <taxon>Intramacronucleata</taxon>
        <taxon>Spirotrichea</taxon>
        <taxon>Hypotrichia</taxon>
        <taxon>Euplotida</taxon>
        <taxon>Euplotidae</taxon>
        <taxon>Moneuplotes</taxon>
    </lineage>
</organism>
<dbReference type="InterPro" id="IPR001164">
    <property type="entry name" value="ArfGAP_dom"/>
</dbReference>
<keyword evidence="3 5" id="KW-0863">Zinc-finger</keyword>
<evidence type="ECO:0000259" key="7">
    <source>
        <dbReference type="PROSITE" id="PS50115"/>
    </source>
</evidence>
<dbReference type="Gene3D" id="1.10.220.150">
    <property type="entry name" value="Arf GTPase activating protein"/>
    <property type="match status" value="1"/>
</dbReference>
<accession>A0AAD1XF12</accession>
<keyword evidence="4" id="KW-0862">Zinc</keyword>
<dbReference type="GO" id="GO:0005096">
    <property type="term" value="F:GTPase activator activity"/>
    <property type="evidence" value="ECO:0007669"/>
    <property type="project" value="UniProtKB-KW"/>
</dbReference>
<reference evidence="8" key="1">
    <citation type="submission" date="2023-07" db="EMBL/GenBank/DDBJ databases">
        <authorList>
            <consortium name="AG Swart"/>
            <person name="Singh M."/>
            <person name="Singh A."/>
            <person name="Seah K."/>
            <person name="Emmerich C."/>
        </authorList>
    </citation>
    <scope>NUCLEOTIDE SEQUENCE</scope>
    <source>
        <strain evidence="8">DP1</strain>
    </source>
</reference>
<evidence type="ECO:0000256" key="3">
    <source>
        <dbReference type="ARBA" id="ARBA00022771"/>
    </source>
</evidence>
<evidence type="ECO:0000256" key="4">
    <source>
        <dbReference type="ARBA" id="ARBA00022833"/>
    </source>
</evidence>
<evidence type="ECO:0000313" key="8">
    <source>
        <dbReference type="EMBL" id="CAI2372505.1"/>
    </source>
</evidence>
<dbReference type="GO" id="GO:0000139">
    <property type="term" value="C:Golgi membrane"/>
    <property type="evidence" value="ECO:0007669"/>
    <property type="project" value="GOC"/>
</dbReference>
<dbReference type="CDD" id="cd08830">
    <property type="entry name" value="ArfGap_ArfGap1"/>
    <property type="match status" value="1"/>
</dbReference>
<dbReference type="GO" id="GO:0048205">
    <property type="term" value="P:COPI coating of Golgi vesicle"/>
    <property type="evidence" value="ECO:0007669"/>
    <property type="project" value="TreeGrafter"/>
</dbReference>
<comment type="caution">
    <text evidence="8">The sequence shown here is derived from an EMBL/GenBank/DDBJ whole genome shotgun (WGS) entry which is preliminary data.</text>
</comment>
<evidence type="ECO:0000256" key="2">
    <source>
        <dbReference type="ARBA" id="ARBA00022723"/>
    </source>
</evidence>
<evidence type="ECO:0000256" key="6">
    <source>
        <dbReference type="SAM" id="MobiDB-lite"/>
    </source>
</evidence>
<dbReference type="InterPro" id="IPR038508">
    <property type="entry name" value="ArfGAP_dom_sf"/>
</dbReference>
<proteinExistence type="predicted"/>
<name>A0AAD1XF12_EUPCR</name>
<dbReference type="Proteomes" id="UP001295684">
    <property type="component" value="Unassembled WGS sequence"/>
</dbReference>
<dbReference type="SUPFAM" id="SSF57863">
    <property type="entry name" value="ArfGap/RecO-like zinc finger"/>
    <property type="match status" value="1"/>
</dbReference>
<evidence type="ECO:0000256" key="1">
    <source>
        <dbReference type="ARBA" id="ARBA00022468"/>
    </source>
</evidence>
<dbReference type="SMART" id="SM00105">
    <property type="entry name" value="ArfGap"/>
    <property type="match status" value="1"/>
</dbReference>
<evidence type="ECO:0000313" key="9">
    <source>
        <dbReference type="Proteomes" id="UP001295684"/>
    </source>
</evidence>
<feature type="compositionally biased region" description="Basic and acidic residues" evidence="6">
    <location>
        <begin position="334"/>
        <end position="354"/>
    </location>
</feature>
<dbReference type="InterPro" id="IPR037278">
    <property type="entry name" value="ARFGAP/RecO"/>
</dbReference>
<keyword evidence="1" id="KW-0343">GTPase activation</keyword>
<dbReference type="PRINTS" id="PR00405">
    <property type="entry name" value="REVINTRACTNG"/>
</dbReference>
<dbReference type="GO" id="GO:0008270">
    <property type="term" value="F:zinc ion binding"/>
    <property type="evidence" value="ECO:0007669"/>
    <property type="project" value="UniProtKB-KW"/>
</dbReference>
<gene>
    <name evidence="8" type="ORF">ECRASSUSDP1_LOCUS13836</name>
</gene>
<dbReference type="PANTHER" id="PTHR45686">
    <property type="entry name" value="ADP-RIBOSYLATION FACTOR GTPASE ACTIVATING PROTEIN 3, ISOFORM H-RELATED"/>
    <property type="match status" value="1"/>
</dbReference>
<keyword evidence="9" id="KW-1185">Reference proteome</keyword>